<keyword evidence="1" id="KW-0472">Membrane</keyword>
<keyword evidence="1" id="KW-0812">Transmembrane</keyword>
<comment type="caution">
    <text evidence="2">The sequence shown here is derived from an EMBL/GenBank/DDBJ whole genome shotgun (WGS) entry which is preliminary data.</text>
</comment>
<feature type="non-terminal residue" evidence="2">
    <location>
        <position position="1"/>
    </location>
</feature>
<organism evidence="2 3">
    <name type="scientific">Allacma fusca</name>
    <dbReference type="NCBI Taxonomy" id="39272"/>
    <lineage>
        <taxon>Eukaryota</taxon>
        <taxon>Metazoa</taxon>
        <taxon>Ecdysozoa</taxon>
        <taxon>Arthropoda</taxon>
        <taxon>Hexapoda</taxon>
        <taxon>Collembola</taxon>
        <taxon>Symphypleona</taxon>
        <taxon>Sminthuridae</taxon>
        <taxon>Allacma</taxon>
    </lineage>
</organism>
<dbReference type="EMBL" id="CAJVCH010450513">
    <property type="protein sequence ID" value="CAG7819463.1"/>
    <property type="molecule type" value="Genomic_DNA"/>
</dbReference>
<sequence length="54" mass="6272">FTVPQNRVSRLRGKWRKFCGRFLTSLYSPDVVSIVMVGFLKLVFGHIFLLITAR</sequence>
<evidence type="ECO:0000313" key="3">
    <source>
        <dbReference type="Proteomes" id="UP000708208"/>
    </source>
</evidence>
<dbReference type="Proteomes" id="UP000708208">
    <property type="component" value="Unassembled WGS sequence"/>
</dbReference>
<feature type="transmembrane region" description="Helical" evidence="1">
    <location>
        <begin position="31"/>
        <end position="51"/>
    </location>
</feature>
<accession>A0A8J2PF28</accession>
<keyword evidence="3" id="KW-1185">Reference proteome</keyword>
<gene>
    <name evidence="2" type="ORF">AFUS01_LOCUS29908</name>
</gene>
<keyword evidence="1" id="KW-1133">Transmembrane helix</keyword>
<evidence type="ECO:0000256" key="1">
    <source>
        <dbReference type="SAM" id="Phobius"/>
    </source>
</evidence>
<dbReference type="AlphaFoldDB" id="A0A8J2PF28"/>
<evidence type="ECO:0000313" key="2">
    <source>
        <dbReference type="EMBL" id="CAG7819463.1"/>
    </source>
</evidence>
<proteinExistence type="predicted"/>
<name>A0A8J2PF28_9HEXA</name>
<reference evidence="2" key="1">
    <citation type="submission" date="2021-06" db="EMBL/GenBank/DDBJ databases">
        <authorList>
            <person name="Hodson N. C."/>
            <person name="Mongue J. A."/>
            <person name="Jaron S. K."/>
        </authorList>
    </citation>
    <scope>NUCLEOTIDE SEQUENCE</scope>
</reference>
<protein>
    <submittedName>
        <fullName evidence="2">Uncharacterized protein</fullName>
    </submittedName>
</protein>